<keyword evidence="1" id="KW-1133">Transmembrane helix</keyword>
<evidence type="ECO:0000313" key="2">
    <source>
        <dbReference type="EMBL" id="ORY89209.1"/>
    </source>
</evidence>
<name>A0A1X2H065_SYNRA</name>
<dbReference type="Proteomes" id="UP000242180">
    <property type="component" value="Unassembled WGS sequence"/>
</dbReference>
<dbReference type="InParanoid" id="A0A1X2H065"/>
<feature type="transmembrane region" description="Helical" evidence="1">
    <location>
        <begin position="20"/>
        <end position="39"/>
    </location>
</feature>
<gene>
    <name evidence="2" type="ORF">BCR43DRAFT_509272</name>
</gene>
<evidence type="ECO:0000313" key="3">
    <source>
        <dbReference type="Proteomes" id="UP000242180"/>
    </source>
</evidence>
<dbReference type="AlphaFoldDB" id="A0A1X2H065"/>
<comment type="caution">
    <text evidence="2">The sequence shown here is derived from an EMBL/GenBank/DDBJ whole genome shotgun (WGS) entry which is preliminary data.</text>
</comment>
<proteinExistence type="predicted"/>
<accession>A0A1X2H065</accession>
<keyword evidence="1" id="KW-0472">Membrane</keyword>
<dbReference type="EMBL" id="MCGN01000017">
    <property type="protein sequence ID" value="ORY89209.1"/>
    <property type="molecule type" value="Genomic_DNA"/>
</dbReference>
<sequence>MGPLCHALVRLTLFVQLEQAMWFGVMFLTNAFVIARHDYLRCHYCRQGIIVFCFLSDKTESCWLHLTPEKDRIVEKPALDDAAVQNKDNEMGHIIESLRCHHSISTQLRKS</sequence>
<evidence type="ECO:0000256" key="1">
    <source>
        <dbReference type="SAM" id="Phobius"/>
    </source>
</evidence>
<organism evidence="2 3">
    <name type="scientific">Syncephalastrum racemosum</name>
    <name type="common">Filamentous fungus</name>
    <dbReference type="NCBI Taxonomy" id="13706"/>
    <lineage>
        <taxon>Eukaryota</taxon>
        <taxon>Fungi</taxon>
        <taxon>Fungi incertae sedis</taxon>
        <taxon>Mucoromycota</taxon>
        <taxon>Mucoromycotina</taxon>
        <taxon>Mucoromycetes</taxon>
        <taxon>Mucorales</taxon>
        <taxon>Syncephalastraceae</taxon>
        <taxon>Syncephalastrum</taxon>
    </lineage>
</organism>
<reference evidence="2 3" key="1">
    <citation type="submission" date="2016-07" db="EMBL/GenBank/DDBJ databases">
        <title>Pervasive Adenine N6-methylation of Active Genes in Fungi.</title>
        <authorList>
            <consortium name="DOE Joint Genome Institute"/>
            <person name="Mondo S.J."/>
            <person name="Dannebaum R.O."/>
            <person name="Kuo R.C."/>
            <person name="Labutti K."/>
            <person name="Haridas S."/>
            <person name="Kuo A."/>
            <person name="Salamov A."/>
            <person name="Ahrendt S.R."/>
            <person name="Lipzen A."/>
            <person name="Sullivan W."/>
            <person name="Andreopoulos W.B."/>
            <person name="Clum A."/>
            <person name="Lindquist E."/>
            <person name="Daum C."/>
            <person name="Ramamoorthy G.K."/>
            <person name="Gryganskyi A."/>
            <person name="Culley D."/>
            <person name="Magnuson J.K."/>
            <person name="James T.Y."/>
            <person name="O'Malley M.A."/>
            <person name="Stajich J.E."/>
            <person name="Spatafora J.W."/>
            <person name="Visel A."/>
            <person name="Grigoriev I.V."/>
        </authorList>
    </citation>
    <scope>NUCLEOTIDE SEQUENCE [LARGE SCALE GENOMIC DNA]</scope>
    <source>
        <strain evidence="2 3">NRRL 2496</strain>
    </source>
</reference>
<protein>
    <submittedName>
        <fullName evidence="2">Uncharacterized protein</fullName>
    </submittedName>
</protein>
<keyword evidence="3" id="KW-1185">Reference proteome</keyword>
<keyword evidence="1" id="KW-0812">Transmembrane</keyword>